<keyword evidence="3" id="KW-1185">Reference proteome</keyword>
<proteinExistence type="predicted"/>
<dbReference type="EMBL" id="JAQIZT010000002">
    <property type="protein sequence ID" value="KAJ7008466.1"/>
    <property type="molecule type" value="Genomic_DNA"/>
</dbReference>
<dbReference type="Pfam" id="PF07800">
    <property type="entry name" value="DUF1644"/>
    <property type="match status" value="1"/>
</dbReference>
<feature type="region of interest" description="Disordered" evidence="1">
    <location>
        <begin position="463"/>
        <end position="495"/>
    </location>
</feature>
<dbReference type="PANTHER" id="PTHR31197:SF2">
    <property type="entry name" value="C2H2-TYPE DOMAIN-CONTAINING PROTEIN"/>
    <property type="match status" value="1"/>
</dbReference>
<organism evidence="2 3">
    <name type="scientific">Populus alba x Populus x berolinensis</name>
    <dbReference type="NCBI Taxonomy" id="444605"/>
    <lineage>
        <taxon>Eukaryota</taxon>
        <taxon>Viridiplantae</taxon>
        <taxon>Streptophyta</taxon>
        <taxon>Embryophyta</taxon>
        <taxon>Tracheophyta</taxon>
        <taxon>Spermatophyta</taxon>
        <taxon>Magnoliopsida</taxon>
        <taxon>eudicotyledons</taxon>
        <taxon>Gunneridae</taxon>
        <taxon>Pentapetalae</taxon>
        <taxon>rosids</taxon>
        <taxon>fabids</taxon>
        <taxon>Malpighiales</taxon>
        <taxon>Salicaceae</taxon>
        <taxon>Saliceae</taxon>
        <taxon>Populus</taxon>
    </lineage>
</organism>
<dbReference type="AlphaFoldDB" id="A0AAD6WE24"/>
<dbReference type="InterPro" id="IPR013083">
    <property type="entry name" value="Znf_RING/FYVE/PHD"/>
</dbReference>
<name>A0AAD6WE24_9ROSI</name>
<reference evidence="2" key="1">
    <citation type="journal article" date="2023" name="Mol. Ecol. Resour.">
        <title>Chromosome-level genome assembly of a triploid poplar Populus alba 'Berolinensis'.</title>
        <authorList>
            <person name="Chen S."/>
            <person name="Yu Y."/>
            <person name="Wang X."/>
            <person name="Wang S."/>
            <person name="Zhang T."/>
            <person name="Zhou Y."/>
            <person name="He R."/>
            <person name="Meng N."/>
            <person name="Wang Y."/>
            <person name="Liu W."/>
            <person name="Liu Z."/>
            <person name="Liu J."/>
            <person name="Guo Q."/>
            <person name="Huang H."/>
            <person name="Sederoff R.R."/>
            <person name="Wang G."/>
            <person name="Qu G."/>
            <person name="Chen S."/>
        </authorList>
    </citation>
    <scope>NUCLEOTIDE SEQUENCE</scope>
    <source>
        <strain evidence="2">SC-2020</strain>
    </source>
</reference>
<gene>
    <name evidence="2" type="ORF">NC653_007208</name>
</gene>
<dbReference type="Gene3D" id="3.30.40.10">
    <property type="entry name" value="Zinc/RING finger domain, C3HC4 (zinc finger)"/>
    <property type="match status" value="1"/>
</dbReference>
<comment type="caution">
    <text evidence="2">The sequence shown here is derived from an EMBL/GenBank/DDBJ whole genome shotgun (WGS) entry which is preliminary data.</text>
</comment>
<dbReference type="Proteomes" id="UP001164929">
    <property type="component" value="Chromosome 2"/>
</dbReference>
<dbReference type="InterPro" id="IPR012866">
    <property type="entry name" value="DUF1644"/>
</dbReference>
<evidence type="ECO:0000256" key="1">
    <source>
        <dbReference type="SAM" id="MobiDB-lite"/>
    </source>
</evidence>
<protein>
    <submittedName>
        <fullName evidence="2">Uncharacterized protein</fullName>
    </submittedName>
</protein>
<evidence type="ECO:0000313" key="3">
    <source>
        <dbReference type="Proteomes" id="UP001164929"/>
    </source>
</evidence>
<evidence type="ECO:0000313" key="2">
    <source>
        <dbReference type="EMBL" id="KAJ7008466.1"/>
    </source>
</evidence>
<sequence>MTVILKELVEILTTLLELPVKLSAFLDMDAKLCCVGMDVFLLSCVPYNSKNSRFQITCFFWEDKTVWLYPLKLWLFFGVICPFWHLMGNSVCCVVDSTINLPYLVSAFRNPFPGYIKVFYWLVSNQISEFKMAALKRRLNTDSDIHALHKELDEVSCPICLDRPHNAVLLLCSSNEKGCKSYICDTSYRHSNCLDQFKKSRGNSRSNATLQSSIPINSVSSSTTTDTSVTLRTHAIDGNENHNLNEISNVTFIRLPEELVDSESVQEMIEHEGVNANSPELSLSPGCPLCRGTILGWEVVDEARKYLNLKKRSCSRESCSFSGNYQELRRHARRVHPTIRPCDIDPSRERAWRCLEHQREYGDIVSAVHSAMPGAVVVGDYIIENGDRLSVERESRTNEVNAPWWTTFFFFQMIGSIDGAAESRTWSRAWTRHRQSAENLADRRFLWGENLLGLHDNDDDDDDGYLHVLGNPGEDASPIPRRRRRLTRSRSNDHS</sequence>
<accession>A0AAD6WE24</accession>
<dbReference type="PANTHER" id="PTHR31197">
    <property type="entry name" value="OS01G0612600 PROTEIN"/>
    <property type="match status" value="1"/>
</dbReference>